<organism evidence="1 2">
    <name type="scientific">Candidatus Prevotella avicola</name>
    <dbReference type="NCBI Taxonomy" id="2838738"/>
    <lineage>
        <taxon>Bacteria</taxon>
        <taxon>Pseudomonadati</taxon>
        <taxon>Bacteroidota</taxon>
        <taxon>Bacteroidia</taxon>
        <taxon>Bacteroidales</taxon>
        <taxon>Prevotellaceae</taxon>
        <taxon>Prevotella</taxon>
    </lineage>
</organism>
<reference evidence="1" key="1">
    <citation type="journal article" date="2021" name="PeerJ">
        <title>Extensive microbial diversity within the chicken gut microbiome revealed by metagenomics and culture.</title>
        <authorList>
            <person name="Gilroy R."/>
            <person name="Ravi A."/>
            <person name="Getino M."/>
            <person name="Pursley I."/>
            <person name="Horton D.L."/>
            <person name="Alikhan N.F."/>
            <person name="Baker D."/>
            <person name="Gharbi K."/>
            <person name="Hall N."/>
            <person name="Watson M."/>
            <person name="Adriaenssens E.M."/>
            <person name="Foster-Nyarko E."/>
            <person name="Jarju S."/>
            <person name="Secka A."/>
            <person name="Antonio M."/>
            <person name="Oren A."/>
            <person name="Chaudhuri R.R."/>
            <person name="La Ragione R."/>
            <person name="Hildebrand F."/>
            <person name="Pallen M.J."/>
        </authorList>
    </citation>
    <scope>NUCLEOTIDE SEQUENCE</scope>
    <source>
        <strain evidence="1">ChiHecec3B27-8219</strain>
    </source>
</reference>
<reference evidence="1" key="2">
    <citation type="submission" date="2021-04" db="EMBL/GenBank/DDBJ databases">
        <authorList>
            <person name="Gilroy R."/>
        </authorList>
    </citation>
    <scope>NUCLEOTIDE SEQUENCE</scope>
    <source>
        <strain evidence="1">ChiHecec3B27-8219</strain>
    </source>
</reference>
<name>A0A9D2JWH6_9BACT</name>
<evidence type="ECO:0000313" key="1">
    <source>
        <dbReference type="EMBL" id="HIZ68499.1"/>
    </source>
</evidence>
<dbReference type="Proteomes" id="UP000824055">
    <property type="component" value="Unassembled WGS sequence"/>
</dbReference>
<proteinExistence type="predicted"/>
<evidence type="ECO:0000313" key="2">
    <source>
        <dbReference type="Proteomes" id="UP000824055"/>
    </source>
</evidence>
<accession>A0A9D2JWH6</accession>
<dbReference type="EMBL" id="DXBE01000011">
    <property type="protein sequence ID" value="HIZ68499.1"/>
    <property type="molecule type" value="Genomic_DNA"/>
</dbReference>
<sequence length="62" mass="6735">MSRNEISTITKTFATRICVFLVPICLLSCGNAAMRRNLAVADSLTEANQMATGVLFSRLLEA</sequence>
<gene>
    <name evidence="1" type="ORF">H9966_01195</name>
</gene>
<protein>
    <submittedName>
        <fullName evidence="1">Uncharacterized protein</fullName>
    </submittedName>
</protein>
<comment type="caution">
    <text evidence="1">The sequence shown here is derived from an EMBL/GenBank/DDBJ whole genome shotgun (WGS) entry which is preliminary data.</text>
</comment>
<dbReference type="AlphaFoldDB" id="A0A9D2JWH6"/>